<proteinExistence type="predicted"/>
<protein>
    <submittedName>
        <fullName evidence="5">Zinc finger CCCH domain-containing protein 34-like</fullName>
    </submittedName>
</protein>
<keyword evidence="1" id="KW-0863">Zinc-finger</keyword>
<dbReference type="Proteomes" id="UP000504610">
    <property type="component" value="Chromosome 6"/>
</dbReference>
<dbReference type="GeneID" id="108838965"/>
<dbReference type="AlphaFoldDB" id="A0A9W3BX09"/>
<sequence>MWRLGLSGGGAGGGGGGGEAYPERSNEPDRGAAFAGTVQDVGLITREIVERCWRCERRSWRRWSFTGENGTTGLSGFHFMRTGTCKYGASCKYHHPRQGGGGSVAPVAGVFKEFGF</sequence>
<name>A0A9W3BX09_RAPSA</name>
<dbReference type="PROSITE" id="PS50103">
    <property type="entry name" value="ZF_C3H1"/>
    <property type="match status" value="1"/>
</dbReference>
<dbReference type="OrthoDB" id="411372at2759"/>
<feature type="region of interest" description="Disordered" evidence="2">
    <location>
        <begin position="1"/>
        <end position="31"/>
    </location>
</feature>
<reference evidence="5" key="2">
    <citation type="submission" date="2025-08" db="UniProtKB">
        <authorList>
            <consortium name="RefSeq"/>
        </authorList>
    </citation>
    <scope>IDENTIFICATION</scope>
    <source>
        <tissue evidence="5">Leaf</tissue>
    </source>
</reference>
<dbReference type="KEGG" id="rsz:108838965"/>
<evidence type="ECO:0000256" key="2">
    <source>
        <dbReference type="SAM" id="MobiDB-lite"/>
    </source>
</evidence>
<keyword evidence="1" id="KW-0479">Metal-binding</keyword>
<evidence type="ECO:0000313" key="5">
    <source>
        <dbReference type="RefSeq" id="XP_056843789.1"/>
    </source>
</evidence>
<dbReference type="Pfam" id="PF00642">
    <property type="entry name" value="zf-CCCH"/>
    <property type="match status" value="1"/>
</dbReference>
<feature type="domain" description="C3H1-type" evidence="3">
    <location>
        <begin position="78"/>
        <end position="98"/>
    </location>
</feature>
<dbReference type="InterPro" id="IPR000571">
    <property type="entry name" value="Znf_CCCH"/>
</dbReference>
<dbReference type="GO" id="GO:0008270">
    <property type="term" value="F:zinc ion binding"/>
    <property type="evidence" value="ECO:0007669"/>
    <property type="project" value="UniProtKB-KW"/>
</dbReference>
<evidence type="ECO:0000313" key="4">
    <source>
        <dbReference type="Proteomes" id="UP000504610"/>
    </source>
</evidence>
<gene>
    <name evidence="5" type="primary">LOC108838965</name>
</gene>
<evidence type="ECO:0000256" key="1">
    <source>
        <dbReference type="PROSITE-ProRule" id="PRU00723"/>
    </source>
</evidence>
<feature type="compositionally biased region" description="Basic and acidic residues" evidence="2">
    <location>
        <begin position="21"/>
        <end position="30"/>
    </location>
</feature>
<feature type="zinc finger region" description="C3H1-type" evidence="1">
    <location>
        <begin position="78"/>
        <end position="98"/>
    </location>
</feature>
<feature type="compositionally biased region" description="Gly residues" evidence="2">
    <location>
        <begin position="1"/>
        <end position="19"/>
    </location>
</feature>
<dbReference type="RefSeq" id="XP_056843789.1">
    <property type="nucleotide sequence ID" value="XM_056987809.1"/>
</dbReference>
<organism evidence="4 5">
    <name type="scientific">Raphanus sativus</name>
    <name type="common">Radish</name>
    <name type="synonym">Raphanus raphanistrum var. sativus</name>
    <dbReference type="NCBI Taxonomy" id="3726"/>
    <lineage>
        <taxon>Eukaryota</taxon>
        <taxon>Viridiplantae</taxon>
        <taxon>Streptophyta</taxon>
        <taxon>Embryophyta</taxon>
        <taxon>Tracheophyta</taxon>
        <taxon>Spermatophyta</taxon>
        <taxon>Magnoliopsida</taxon>
        <taxon>eudicotyledons</taxon>
        <taxon>Gunneridae</taxon>
        <taxon>Pentapetalae</taxon>
        <taxon>rosids</taxon>
        <taxon>malvids</taxon>
        <taxon>Brassicales</taxon>
        <taxon>Brassicaceae</taxon>
        <taxon>Brassiceae</taxon>
        <taxon>Raphanus</taxon>
    </lineage>
</organism>
<keyword evidence="4" id="KW-1185">Reference proteome</keyword>
<accession>A0A9W3BX09</accession>
<reference evidence="4" key="1">
    <citation type="journal article" date="2019" name="Database">
        <title>The radish genome database (RadishGD): an integrated information resource for radish genomics.</title>
        <authorList>
            <person name="Yu H.J."/>
            <person name="Baek S."/>
            <person name="Lee Y.J."/>
            <person name="Cho A."/>
            <person name="Mun J.H."/>
        </authorList>
    </citation>
    <scope>NUCLEOTIDE SEQUENCE [LARGE SCALE GENOMIC DNA]</scope>
    <source>
        <strain evidence="4">cv. WK10039</strain>
    </source>
</reference>
<keyword evidence="1" id="KW-0862">Zinc</keyword>
<evidence type="ECO:0000259" key="3">
    <source>
        <dbReference type="PROSITE" id="PS50103"/>
    </source>
</evidence>